<dbReference type="InterPro" id="IPR002994">
    <property type="entry name" value="Surf1/Shy1"/>
</dbReference>
<evidence type="ECO:0000256" key="5">
    <source>
        <dbReference type="ARBA" id="ARBA00023136"/>
    </source>
</evidence>
<dbReference type="PANTHER" id="PTHR23427:SF2">
    <property type="entry name" value="SURFEIT LOCUS PROTEIN 1"/>
    <property type="match status" value="1"/>
</dbReference>
<dbReference type="PROSITE" id="PS50895">
    <property type="entry name" value="SURF1"/>
    <property type="match status" value="1"/>
</dbReference>
<evidence type="ECO:0000313" key="7">
    <source>
        <dbReference type="EMBL" id="MBW8191238.1"/>
    </source>
</evidence>
<comment type="caution">
    <text evidence="7">The sequence shown here is derived from an EMBL/GenBank/DDBJ whole genome shotgun (WGS) entry which is preliminary data.</text>
</comment>
<dbReference type="CDD" id="cd06662">
    <property type="entry name" value="SURF1"/>
    <property type="match status" value="1"/>
</dbReference>
<comment type="similarity">
    <text evidence="2 6">Belongs to the SURF1 family.</text>
</comment>
<dbReference type="InterPro" id="IPR045214">
    <property type="entry name" value="Surf1/Surf4"/>
</dbReference>
<dbReference type="RefSeq" id="WP_220103918.1">
    <property type="nucleotide sequence ID" value="NZ_JAHZSS010000009.1"/>
</dbReference>
<proteinExistence type="inferred from homology"/>
<keyword evidence="6" id="KW-1003">Cell membrane</keyword>
<name>A0ABS7EFW4_9GAMM</name>
<comment type="subcellular location">
    <subcellularLocation>
        <location evidence="6">Cell membrane</location>
        <topology evidence="6">Multi-pass membrane protein</topology>
    </subcellularLocation>
    <subcellularLocation>
        <location evidence="1">Membrane</location>
    </subcellularLocation>
</comment>
<organism evidence="7 8">
    <name type="scientific">Neiella holothuriorum</name>
    <dbReference type="NCBI Taxonomy" id="2870530"/>
    <lineage>
        <taxon>Bacteria</taxon>
        <taxon>Pseudomonadati</taxon>
        <taxon>Pseudomonadota</taxon>
        <taxon>Gammaproteobacteria</taxon>
        <taxon>Alteromonadales</taxon>
        <taxon>Echinimonadaceae</taxon>
        <taxon>Neiella</taxon>
    </lineage>
</organism>
<keyword evidence="5 6" id="KW-0472">Membrane</keyword>
<evidence type="ECO:0000256" key="3">
    <source>
        <dbReference type="ARBA" id="ARBA00022692"/>
    </source>
</evidence>
<sequence length="229" mass="25912">MQLSWRMISFSLFTLVVFAGLVKLGLWQTERGAQKQALLDTLQAQSNQAPADLFAILNTPLPQRHGMPVKLKVTLDAGRSVLLDNKTFEGKVGYQLLVPAQHQDRHLLVHVGWLPATPDRNEWPAIPQLPTTVWLTGHIKLPSRVPVLNDALIIERKGAVVRSQTEAPAILSEALQLPLEPWLVRLDEQAEWGLPRQWQWLSMGPEKHYGYALQWYSLALAIFILLLLF</sequence>
<dbReference type="Pfam" id="PF02104">
    <property type="entry name" value="SURF1"/>
    <property type="match status" value="1"/>
</dbReference>
<accession>A0ABS7EFW4</accession>
<comment type="caution">
    <text evidence="6">Lacks conserved residue(s) required for the propagation of feature annotation.</text>
</comment>
<evidence type="ECO:0000256" key="1">
    <source>
        <dbReference type="ARBA" id="ARBA00004370"/>
    </source>
</evidence>
<keyword evidence="8" id="KW-1185">Reference proteome</keyword>
<reference evidence="7" key="1">
    <citation type="submission" date="2021-07" db="EMBL/GenBank/DDBJ databases">
        <title>Neiella marina sp. nov., isolated from the intestinal content of sea cucumber Apostichopus japonicus.</title>
        <authorList>
            <person name="Bai X."/>
        </authorList>
    </citation>
    <scope>NUCLEOTIDE SEQUENCE</scope>
    <source>
        <strain evidence="7">126</strain>
    </source>
</reference>
<evidence type="ECO:0000256" key="6">
    <source>
        <dbReference type="RuleBase" id="RU363076"/>
    </source>
</evidence>
<feature type="transmembrane region" description="Helical" evidence="6">
    <location>
        <begin position="209"/>
        <end position="228"/>
    </location>
</feature>
<gene>
    <name evidence="7" type="ORF">K0504_09335</name>
</gene>
<dbReference type="Proteomes" id="UP001166251">
    <property type="component" value="Unassembled WGS sequence"/>
</dbReference>
<evidence type="ECO:0000256" key="2">
    <source>
        <dbReference type="ARBA" id="ARBA00007165"/>
    </source>
</evidence>
<keyword evidence="4 6" id="KW-1133">Transmembrane helix</keyword>
<keyword evidence="3 6" id="KW-0812">Transmembrane</keyword>
<dbReference type="PANTHER" id="PTHR23427">
    <property type="entry name" value="SURFEIT LOCUS PROTEIN"/>
    <property type="match status" value="1"/>
</dbReference>
<evidence type="ECO:0000256" key="4">
    <source>
        <dbReference type="ARBA" id="ARBA00022989"/>
    </source>
</evidence>
<protein>
    <recommendedName>
        <fullName evidence="6">SURF1-like protein</fullName>
    </recommendedName>
</protein>
<evidence type="ECO:0000313" key="8">
    <source>
        <dbReference type="Proteomes" id="UP001166251"/>
    </source>
</evidence>
<dbReference type="EMBL" id="JAHZSS010000009">
    <property type="protein sequence ID" value="MBW8191238.1"/>
    <property type="molecule type" value="Genomic_DNA"/>
</dbReference>